<dbReference type="InterPro" id="IPR016166">
    <property type="entry name" value="FAD-bd_PCMH"/>
</dbReference>
<evidence type="ECO:0000256" key="1">
    <source>
        <dbReference type="ARBA" id="ARBA00022630"/>
    </source>
</evidence>
<dbReference type="InterPro" id="IPR036318">
    <property type="entry name" value="FAD-bd_PCMH-like_sf"/>
</dbReference>
<dbReference type="RefSeq" id="WP_305976557.1">
    <property type="nucleotide sequence ID" value="NZ_JAPJDY010000005.1"/>
</dbReference>
<sequence>MLRKLGYVVLTTVILFGVVVLGYLAPYFSRIETEPAQLVVNDVTQLNPVVVARVFNAETESGLIQQLVSSQGNVSIGGGRFSQGGQTAAANSLHIDMRSYNKVLSFDQQSKQITVQAGIRWRDLQAYIDSYNLSVKIMQSYADFTVGGSLSVNAHGRYVGEGPIINSVLAIRVLLANGDVLTATPEQNSELYYAAIGGYGGVGIILEATLQLTDNSRVQRVTTEMRLTDYRQYFNQQVRNNPQIVFHNAVLYPPSYQDLTAVSWVTTTMMPTVESRLHKPGTAYWWQPALTDFVADFAFAKWIRQHWLDPILYSRNAVHWRNYEASYDVMELEPYSREKHTYGLREYFVPVTAVTDFATDLANILQRSDANILNVSIRHALPDAGSILAWAPEEVFAFVVYYRQGTDKLAQQHTDLWSQQLIDAVLQHGGSYYLPYQLSATPEQFAKAYPRAPEFFRLKQRYDPLNRFSSQFWQKYQPNQNNSAGTL</sequence>
<dbReference type="EMBL" id="JAPJDZ010000039">
    <property type="protein sequence ID" value="MDP5137138.1"/>
    <property type="molecule type" value="Genomic_DNA"/>
</dbReference>
<dbReference type="Gene3D" id="3.30.465.10">
    <property type="match status" value="1"/>
</dbReference>
<dbReference type="Proteomes" id="UP001231109">
    <property type="component" value="Unassembled WGS sequence"/>
</dbReference>
<evidence type="ECO:0000313" key="5">
    <source>
        <dbReference type="EMBL" id="MDP5137138.1"/>
    </source>
</evidence>
<evidence type="ECO:0000313" key="6">
    <source>
        <dbReference type="Proteomes" id="UP001231109"/>
    </source>
</evidence>
<proteinExistence type="predicted"/>
<evidence type="ECO:0000259" key="4">
    <source>
        <dbReference type="PROSITE" id="PS51387"/>
    </source>
</evidence>
<keyword evidence="3" id="KW-0812">Transmembrane</keyword>
<feature type="transmembrane region" description="Helical" evidence="3">
    <location>
        <begin position="7"/>
        <end position="28"/>
    </location>
</feature>
<keyword evidence="2" id="KW-0274">FAD</keyword>
<feature type="domain" description="FAD-binding PCMH-type" evidence="4">
    <location>
        <begin position="44"/>
        <end position="215"/>
    </location>
</feature>
<organism evidence="5 6">
    <name type="scientific">Rheinheimera baltica</name>
    <dbReference type="NCBI Taxonomy" id="67576"/>
    <lineage>
        <taxon>Bacteria</taxon>
        <taxon>Pseudomonadati</taxon>
        <taxon>Pseudomonadota</taxon>
        <taxon>Gammaproteobacteria</taxon>
        <taxon>Chromatiales</taxon>
        <taxon>Chromatiaceae</taxon>
        <taxon>Rheinheimera</taxon>
    </lineage>
</organism>
<dbReference type="InterPro" id="IPR016169">
    <property type="entry name" value="FAD-bd_PCMH_sub2"/>
</dbReference>
<dbReference type="PROSITE" id="PS51387">
    <property type="entry name" value="FAD_PCMH"/>
    <property type="match status" value="1"/>
</dbReference>
<keyword evidence="3" id="KW-0472">Membrane</keyword>
<evidence type="ECO:0000256" key="2">
    <source>
        <dbReference type="ARBA" id="ARBA00022827"/>
    </source>
</evidence>
<name>A0ABT9I166_9GAMM</name>
<keyword evidence="6" id="KW-1185">Reference proteome</keyword>
<reference evidence="5 6" key="1">
    <citation type="submission" date="2022-11" db="EMBL/GenBank/DDBJ databases">
        <title>Viruses from the air-sea interface of a natural surface slick.</title>
        <authorList>
            <person name="Rahlff J."/>
            <person name="Holmfeldt K."/>
        </authorList>
    </citation>
    <scope>NUCLEOTIDE SEQUENCE [LARGE SCALE GENOMIC DNA]</scope>
    <source>
        <strain evidence="5 6">SMS4</strain>
    </source>
</reference>
<gene>
    <name evidence="5" type="ORF">ORJ04_14385</name>
</gene>
<dbReference type="InterPro" id="IPR010031">
    <property type="entry name" value="FAD_lactone_oxidase-like"/>
</dbReference>
<dbReference type="InterPro" id="IPR006094">
    <property type="entry name" value="Oxid_FAD_bind_N"/>
</dbReference>
<accession>A0ABT9I166</accession>
<dbReference type="InterPro" id="IPR016164">
    <property type="entry name" value="FAD-linked_Oxase-like_C"/>
</dbReference>
<evidence type="ECO:0000256" key="3">
    <source>
        <dbReference type="SAM" id="Phobius"/>
    </source>
</evidence>
<protein>
    <submittedName>
        <fullName evidence="5">FAD-binding oxidoreductase</fullName>
    </submittedName>
</protein>
<comment type="caution">
    <text evidence="5">The sequence shown here is derived from an EMBL/GenBank/DDBJ whole genome shotgun (WGS) entry which is preliminary data.</text>
</comment>
<dbReference type="Pfam" id="PF01565">
    <property type="entry name" value="FAD_binding_4"/>
    <property type="match status" value="1"/>
</dbReference>
<dbReference type="PANTHER" id="PTHR43762:SF1">
    <property type="entry name" value="D-ARABINONO-1,4-LACTONE OXIDASE"/>
    <property type="match status" value="1"/>
</dbReference>
<dbReference type="SUPFAM" id="SSF56176">
    <property type="entry name" value="FAD-binding/transporter-associated domain-like"/>
    <property type="match status" value="1"/>
</dbReference>
<keyword evidence="3" id="KW-1133">Transmembrane helix</keyword>
<dbReference type="PANTHER" id="PTHR43762">
    <property type="entry name" value="L-GULONOLACTONE OXIDASE"/>
    <property type="match status" value="1"/>
</dbReference>
<dbReference type="SUPFAM" id="SSF55103">
    <property type="entry name" value="FAD-linked oxidases, C-terminal domain"/>
    <property type="match status" value="1"/>
</dbReference>
<keyword evidence="1" id="KW-0285">Flavoprotein</keyword>